<protein>
    <submittedName>
        <fullName evidence="2">Oxidoreductase</fullName>
    </submittedName>
</protein>
<dbReference type="PANTHER" id="PTHR14097">
    <property type="entry name" value="OXIDOREDUCTASE HTATIP2"/>
    <property type="match status" value="1"/>
</dbReference>
<evidence type="ECO:0000313" key="2">
    <source>
        <dbReference type="EMBL" id="OHX51382.1"/>
    </source>
</evidence>
<dbReference type="InterPro" id="IPR036291">
    <property type="entry name" value="NAD(P)-bd_dom_sf"/>
</dbReference>
<comment type="caution">
    <text evidence="2">The sequence shown here is derived from an EMBL/GenBank/DDBJ whole genome shotgun (WGS) entry which is preliminary data.</text>
</comment>
<dbReference type="PANTHER" id="PTHR14097:SF7">
    <property type="entry name" value="OXIDOREDUCTASE HTATIP2"/>
    <property type="match status" value="1"/>
</dbReference>
<name>A0ABX3D0E0_9BACL</name>
<dbReference type="Gene3D" id="3.40.50.720">
    <property type="entry name" value="NAD(P)-binding Rossmann-like Domain"/>
    <property type="match status" value="1"/>
</dbReference>
<dbReference type="CDD" id="cd05250">
    <property type="entry name" value="CC3_like_SDR_a"/>
    <property type="match status" value="1"/>
</dbReference>
<accession>A0ABX3D0E0</accession>
<evidence type="ECO:0000259" key="1">
    <source>
        <dbReference type="Pfam" id="PF13460"/>
    </source>
</evidence>
<dbReference type="SUPFAM" id="SSF51735">
    <property type="entry name" value="NAD(P)-binding Rossmann-fold domains"/>
    <property type="match status" value="1"/>
</dbReference>
<gene>
    <name evidence="2" type="ORF">BB776_03210</name>
</gene>
<feature type="non-terminal residue" evidence="2">
    <location>
        <position position="1"/>
    </location>
</feature>
<proteinExistence type="predicted"/>
<dbReference type="InterPro" id="IPR016040">
    <property type="entry name" value="NAD(P)-bd_dom"/>
</dbReference>
<feature type="domain" description="NAD(P)-binding" evidence="1">
    <location>
        <begin position="7"/>
        <end position="124"/>
    </location>
</feature>
<dbReference type="Pfam" id="PF13460">
    <property type="entry name" value="NAD_binding_10"/>
    <property type="match status" value="1"/>
</dbReference>
<dbReference type="Proteomes" id="UP000242153">
    <property type="component" value="Unassembled WGS sequence"/>
</dbReference>
<evidence type="ECO:0000313" key="3">
    <source>
        <dbReference type="Proteomes" id="UP000242153"/>
    </source>
</evidence>
<keyword evidence="3" id="KW-1185">Reference proteome</keyword>
<organism evidence="2 3">
    <name type="scientific">Planococcus salinarum</name>
    <dbReference type="NCBI Taxonomy" id="622695"/>
    <lineage>
        <taxon>Bacteria</taxon>
        <taxon>Bacillati</taxon>
        <taxon>Bacillota</taxon>
        <taxon>Bacilli</taxon>
        <taxon>Bacillales</taxon>
        <taxon>Caryophanaceae</taxon>
        <taxon>Planococcus</taxon>
    </lineage>
</organism>
<sequence length="221" mass="24478">KSALIAGATGLTGKELVKVLLDHPAYDKIRILVRRPLDIEHPKLEQVRVDFNRLDDYKEFFEVDEVFCCLGTTIKKAGSQKAFRRVDYEFPAALGVLAKSAGVQKFLVISAMGADSRSNIFYNRVKGQMEDRLKKLDIPALHIFRPSLLLGDRQEFRAGEKAASLLATIFSPLLRGSMQKYKPIQAEQVARAMCVAAQSESVGVAVYLSDEIAEMGLSATL</sequence>
<dbReference type="EMBL" id="MBQG01000092">
    <property type="protein sequence ID" value="OHX51382.1"/>
    <property type="molecule type" value="Genomic_DNA"/>
</dbReference>
<reference evidence="2" key="1">
    <citation type="submission" date="2016-07" db="EMBL/GenBank/DDBJ databases">
        <title>Draft genome Planococcus salivarum.</title>
        <authorList>
            <person name="See-Too W.S."/>
        </authorList>
    </citation>
    <scope>NUCLEOTIDE SEQUENCE [LARGE SCALE GENOMIC DNA]</scope>
    <source>
        <strain evidence="2">DSM 23820</strain>
    </source>
</reference>